<sequence>GTWIALTGSAPAAPFQVSIDGEVPEDAPTPDENYYGRWYQSTQLEDGLHIVNMSGLASGTTLKMVLVEAGPSTPLANSSIVIDDSSRTKDLRYSPGWHTRNNQSLDDVPYLPFGGGTTASSGEGDTFLFKFAGTSVSVYGIHESSGSAVAVTFSVDDSASSFVAPGDEDTPNYQYYTKDDLEPGNHTLKCNVTSMTGDRSFALDYIVYTPSFESLSEMPDL</sequence>
<keyword evidence="2" id="KW-1185">Reference proteome</keyword>
<dbReference type="AlphaFoldDB" id="A0AA39PSK6"/>
<feature type="non-terminal residue" evidence="1">
    <location>
        <position position="1"/>
    </location>
</feature>
<name>A0AA39PSK6_9AGAR</name>
<comment type="caution">
    <text evidence="1">The sequence shown here is derived from an EMBL/GenBank/DDBJ whole genome shotgun (WGS) entry which is preliminary data.</text>
</comment>
<accession>A0AA39PSK6</accession>
<dbReference type="Gene3D" id="2.60.120.260">
    <property type="entry name" value="Galactose-binding domain-like"/>
    <property type="match status" value="1"/>
</dbReference>
<evidence type="ECO:0000313" key="1">
    <source>
        <dbReference type="EMBL" id="KAK0489290.1"/>
    </source>
</evidence>
<feature type="non-terminal residue" evidence="1">
    <location>
        <position position="221"/>
    </location>
</feature>
<dbReference type="Proteomes" id="UP001175227">
    <property type="component" value="Unassembled WGS sequence"/>
</dbReference>
<reference evidence="1" key="1">
    <citation type="submission" date="2023-06" db="EMBL/GenBank/DDBJ databases">
        <authorList>
            <consortium name="Lawrence Berkeley National Laboratory"/>
            <person name="Ahrendt S."/>
            <person name="Sahu N."/>
            <person name="Indic B."/>
            <person name="Wong-Bajracharya J."/>
            <person name="Merenyi Z."/>
            <person name="Ke H.-M."/>
            <person name="Monk M."/>
            <person name="Kocsube S."/>
            <person name="Drula E."/>
            <person name="Lipzen A."/>
            <person name="Balint B."/>
            <person name="Henrissat B."/>
            <person name="Andreopoulos B."/>
            <person name="Martin F.M."/>
            <person name="Harder C.B."/>
            <person name="Rigling D."/>
            <person name="Ford K.L."/>
            <person name="Foster G.D."/>
            <person name="Pangilinan J."/>
            <person name="Papanicolaou A."/>
            <person name="Barry K."/>
            <person name="LaButti K."/>
            <person name="Viragh M."/>
            <person name="Koriabine M."/>
            <person name="Yan M."/>
            <person name="Riley R."/>
            <person name="Champramary S."/>
            <person name="Plett K.L."/>
            <person name="Tsai I.J."/>
            <person name="Slot J."/>
            <person name="Sipos G."/>
            <person name="Plett J."/>
            <person name="Nagy L.G."/>
            <person name="Grigoriev I.V."/>
        </authorList>
    </citation>
    <scope>NUCLEOTIDE SEQUENCE</scope>
    <source>
        <strain evidence="1">ICMP 16352</strain>
    </source>
</reference>
<organism evidence="1 2">
    <name type="scientific">Armillaria novae-zelandiae</name>
    <dbReference type="NCBI Taxonomy" id="153914"/>
    <lineage>
        <taxon>Eukaryota</taxon>
        <taxon>Fungi</taxon>
        <taxon>Dikarya</taxon>
        <taxon>Basidiomycota</taxon>
        <taxon>Agaricomycotina</taxon>
        <taxon>Agaricomycetes</taxon>
        <taxon>Agaricomycetidae</taxon>
        <taxon>Agaricales</taxon>
        <taxon>Marasmiineae</taxon>
        <taxon>Physalacriaceae</taxon>
        <taxon>Armillaria</taxon>
    </lineage>
</organism>
<gene>
    <name evidence="1" type="ORF">IW261DRAFT_1303410</name>
</gene>
<proteinExistence type="predicted"/>
<evidence type="ECO:0000313" key="2">
    <source>
        <dbReference type="Proteomes" id="UP001175227"/>
    </source>
</evidence>
<protein>
    <submittedName>
        <fullName evidence="1">Uncharacterized protein</fullName>
    </submittedName>
</protein>
<dbReference type="EMBL" id="JAUEPR010000002">
    <property type="protein sequence ID" value="KAK0489290.1"/>
    <property type="molecule type" value="Genomic_DNA"/>
</dbReference>